<dbReference type="InterPro" id="IPR036050">
    <property type="entry name" value="Regulatory_protein_E2_N"/>
</dbReference>
<feature type="region of interest" description="Disordered" evidence="13">
    <location>
        <begin position="199"/>
        <end position="298"/>
    </location>
</feature>
<dbReference type="Gene3D" id="3.30.70.330">
    <property type="match status" value="1"/>
</dbReference>
<evidence type="ECO:0000256" key="7">
    <source>
        <dbReference type="ARBA" id="ARBA00022705"/>
    </source>
</evidence>
<dbReference type="InterPro" id="IPR033668">
    <property type="entry name" value="Reg_prot_E2"/>
</dbReference>
<comment type="subcellular location">
    <subcellularLocation>
        <location evidence="1 12">Host nucleus</location>
    </subcellularLocation>
</comment>
<dbReference type="HAMAP" id="MF_04001">
    <property type="entry name" value="PPV_E2"/>
    <property type="match status" value="1"/>
</dbReference>
<dbReference type="Gene3D" id="1.10.287.30">
    <property type="entry name" value="E2 (early) protein, N terminal domain, subdomain 1"/>
    <property type="match status" value="1"/>
</dbReference>
<reference evidence="16" key="1">
    <citation type="journal article" date="2018" name="Microbiome">
        <title>Comparative analysis of rodent and small mammal viromes to better understand the wildlife origin of emerging infectious diseases.</title>
        <authorList>
            <person name="Wu Z."/>
            <person name="Lu L."/>
            <person name="Du J."/>
            <person name="Yang L."/>
            <person name="Ren X."/>
            <person name="Liu B."/>
            <person name="Jiang J."/>
            <person name="Yang J."/>
            <person name="Dong J."/>
            <person name="Sun L."/>
            <person name="Zhu Y."/>
            <person name="Li Y."/>
            <person name="Zheng D."/>
            <person name="Zhang C."/>
            <person name="Su H."/>
            <person name="Zheng Y."/>
            <person name="Zhou H."/>
            <person name="Zhu G."/>
            <person name="Li H."/>
            <person name="Chmura A."/>
            <person name="Yang F."/>
            <person name="Daszak P."/>
            <person name="Wang J."/>
            <person name="Liu Q."/>
            <person name="Jin Q."/>
        </authorList>
    </citation>
    <scope>NUCLEOTIDE SEQUENCE [LARGE SCALE GENOMIC DNA]</scope>
    <source>
        <strain evidence="16">RtRn-PV/GD2014</strain>
    </source>
</reference>
<evidence type="ECO:0000256" key="10">
    <source>
        <dbReference type="ARBA" id="ARBA00023159"/>
    </source>
</evidence>
<evidence type="ECO:0000256" key="2">
    <source>
        <dbReference type="ARBA" id="ARBA00007794"/>
    </source>
</evidence>
<keyword evidence="12" id="KW-0832">Ubl conjugation</keyword>
<comment type="similarity">
    <text evidence="12">Belongs to the papillomaviridae E2 protein family.</text>
</comment>
<feature type="compositionally biased region" description="Polar residues" evidence="13">
    <location>
        <begin position="199"/>
        <end position="215"/>
    </location>
</feature>
<dbReference type="GO" id="GO:0000166">
    <property type="term" value="F:nucleotide binding"/>
    <property type="evidence" value="ECO:0007669"/>
    <property type="project" value="UniProtKB-UniRule"/>
</dbReference>
<dbReference type="InterPro" id="IPR042503">
    <property type="entry name" value="Regulatory_protein_E2_N_1"/>
</dbReference>
<dbReference type="GO" id="GO:0006260">
    <property type="term" value="P:DNA replication"/>
    <property type="evidence" value="ECO:0007669"/>
    <property type="project" value="UniProtKB-KW"/>
</dbReference>
<keyword evidence="6 12" id="KW-1048">Host nucleus</keyword>
<keyword evidence="7 12" id="KW-0235">DNA replication</keyword>
<evidence type="ECO:0000256" key="3">
    <source>
        <dbReference type="ARBA" id="ARBA00022491"/>
    </source>
</evidence>
<keyword evidence="4 12" id="KW-0244">Early protein</keyword>
<evidence type="ECO:0000259" key="15">
    <source>
        <dbReference type="Pfam" id="PF00511"/>
    </source>
</evidence>
<evidence type="ECO:0000256" key="4">
    <source>
        <dbReference type="ARBA" id="ARBA00022518"/>
    </source>
</evidence>
<comment type="PTM">
    <text evidence="12">Sumoylation plays a regulatory role in E2 transcriptional activity.</text>
</comment>
<dbReference type="EMBL" id="KY370097">
    <property type="protein sequence ID" value="ATP66843.1"/>
    <property type="molecule type" value="Genomic_DNA"/>
</dbReference>
<evidence type="ECO:0000256" key="6">
    <source>
        <dbReference type="ARBA" id="ARBA00022562"/>
    </source>
</evidence>
<dbReference type="SUPFAM" id="SSF54957">
    <property type="entry name" value="Viral DNA-binding domain"/>
    <property type="match status" value="1"/>
</dbReference>
<name>A0A2H4MZD5_9PAPI</name>
<evidence type="ECO:0000256" key="8">
    <source>
        <dbReference type="ARBA" id="ARBA00023015"/>
    </source>
</evidence>
<evidence type="ECO:0000256" key="9">
    <source>
        <dbReference type="ARBA" id="ARBA00023125"/>
    </source>
</evidence>
<proteinExistence type="inferred from homology"/>
<dbReference type="InterPro" id="IPR001866">
    <property type="entry name" value="PPV_E2_N"/>
</dbReference>
<evidence type="ECO:0000256" key="5">
    <source>
        <dbReference type="ARBA" id="ARBA00022553"/>
    </source>
</evidence>
<feature type="domain" description="Papillomavirus E2 C-terminal" evidence="15">
    <location>
        <begin position="305"/>
        <end position="384"/>
    </location>
</feature>
<dbReference type="Proteomes" id="UP000289165">
    <property type="component" value="Segment"/>
</dbReference>
<keyword evidence="11 12" id="KW-0804">Transcription</keyword>
<feature type="cross-link" description="Glycyl lysine isopeptide (Lys-Gly) (interchain with G-Cter in SUMO)" evidence="12">
    <location>
        <position position="310"/>
    </location>
</feature>
<dbReference type="Pfam" id="PF00511">
    <property type="entry name" value="PPV_E2_C"/>
    <property type="match status" value="1"/>
</dbReference>
<gene>
    <name evidence="12" type="primary">E2</name>
</gene>
<dbReference type="Pfam" id="PF00508">
    <property type="entry name" value="PPV_E2_N"/>
    <property type="match status" value="1"/>
</dbReference>
<keyword evidence="5 12" id="KW-0597">Phosphoprotein</keyword>
<dbReference type="OrthoDB" id="15886at10239"/>
<keyword evidence="8 12" id="KW-0805">Transcription regulation</keyword>
<evidence type="ECO:0000256" key="1">
    <source>
        <dbReference type="ARBA" id="ARBA00004147"/>
    </source>
</evidence>
<dbReference type="GO" id="GO:0006275">
    <property type="term" value="P:regulation of DNA replication"/>
    <property type="evidence" value="ECO:0007669"/>
    <property type="project" value="UniProtKB-UniRule"/>
</dbReference>
<dbReference type="GO" id="GO:0042025">
    <property type="term" value="C:host cell nucleus"/>
    <property type="evidence" value="ECO:0007669"/>
    <property type="project" value="UniProtKB-SubCell"/>
</dbReference>
<dbReference type="GO" id="GO:0006351">
    <property type="term" value="P:DNA-templated transcription"/>
    <property type="evidence" value="ECO:0007669"/>
    <property type="project" value="UniProtKB-UniRule"/>
</dbReference>
<comment type="similarity">
    <text evidence="2">Belongs to the papillomaviridae E8^E2C protein family.</text>
</comment>
<dbReference type="GO" id="GO:0003700">
    <property type="term" value="F:DNA-binding transcription factor activity"/>
    <property type="evidence" value="ECO:0007669"/>
    <property type="project" value="UniProtKB-UniRule"/>
</dbReference>
<dbReference type="Gene3D" id="2.170.200.10">
    <property type="entry name" value="Papillomavirus E2 early protein domain"/>
    <property type="match status" value="1"/>
</dbReference>
<feature type="region of interest" description="DNA-binding domain" evidence="12">
    <location>
        <begin position="303"/>
        <end position="387"/>
    </location>
</feature>
<dbReference type="InterPro" id="IPR042504">
    <property type="entry name" value="Regulatory_protein_E2_N_2"/>
</dbReference>
<feature type="domain" description="Papillomavirus E2 N-terminal" evidence="14">
    <location>
        <begin position="3"/>
        <end position="200"/>
    </location>
</feature>
<keyword evidence="3 12" id="KW-0678">Repressor</keyword>
<protein>
    <recommendedName>
        <fullName evidence="12">Regulatory protein E2</fullName>
    </recommendedName>
</protein>
<keyword evidence="10 12" id="KW-0010">Activator</keyword>
<dbReference type="InterPro" id="IPR035975">
    <property type="entry name" value="E2/EBNA1_C_sf"/>
</dbReference>
<evidence type="ECO:0000313" key="16">
    <source>
        <dbReference type="EMBL" id="ATP66843.1"/>
    </source>
</evidence>
<dbReference type="GO" id="GO:0003677">
    <property type="term" value="F:DNA binding"/>
    <property type="evidence" value="ECO:0007669"/>
    <property type="project" value="UniProtKB-UniRule"/>
</dbReference>
<evidence type="ECO:0000256" key="12">
    <source>
        <dbReference type="HAMAP-Rule" id="MF_04001"/>
    </source>
</evidence>
<dbReference type="GO" id="GO:0039693">
    <property type="term" value="P:viral DNA genome replication"/>
    <property type="evidence" value="ECO:0007669"/>
    <property type="project" value="UniProtKB-UniRule"/>
</dbReference>
<evidence type="ECO:0000256" key="13">
    <source>
        <dbReference type="SAM" id="MobiDB-lite"/>
    </source>
</evidence>
<evidence type="ECO:0000259" key="14">
    <source>
        <dbReference type="Pfam" id="PF00508"/>
    </source>
</evidence>
<keyword evidence="12" id="KW-1017">Isopeptide bond</keyword>
<feature type="compositionally biased region" description="Basic and acidic residues" evidence="13">
    <location>
        <begin position="254"/>
        <end position="271"/>
    </location>
</feature>
<dbReference type="SUPFAM" id="SSF51332">
    <property type="entry name" value="E2 regulatory, transactivation domain"/>
    <property type="match status" value="1"/>
</dbReference>
<dbReference type="InterPro" id="IPR012677">
    <property type="entry name" value="Nucleotide-bd_a/b_plait_sf"/>
</dbReference>
<dbReference type="InterPro" id="IPR000427">
    <property type="entry name" value="Papillomavirus_E2_C"/>
</dbReference>
<keyword evidence="9 12" id="KW-0238">DNA-binding</keyword>
<comment type="subunit">
    <text evidence="12">Binds DNA as homodimer. Interacts with protein E1; this interaction greatly increases E1 DNA-binding activity. Interacts with protein L1; this interaction enhances E2-dependent replication and transcription activation. Interacts with protein L2; this interaction inhibits E2 transcriptional activity but not DNA replication function E2. Interacts with protein E7; this interaction inhibits E7 oncogenic activity. Interacts with host TAF1; this interaction modulates E2-dependent transcriptional regulation. Interacts with host BRD4; this interaction mediates E2 transcriptional activation function. Additionally, the interaction with host BRD4 on mitotic chromosomes mediates tethering of the viral genome. Interacts with host TOPBP1; this interaction is required for optimal viral DNA replication.</text>
</comment>
<comment type="function">
    <text evidence="12">Plays a role in the initiation of viral DNA replication. A dimer of E2 interacts with a dimer of E1 in order to improve specificity of E1 DNA binding activity. Once the complex recognizes and binds DNA at specific sites, the E2 dimer is removed from DNA. E2 also regulates viral transcription through binding to the E2RE response element (5'-ACCNNNNNNGGT-3') present in multiple copies in the regulatory regions of the viral genome. Activates or represses transcription depending on E2RE's position with regards to proximal promoter elements including the TATA-box. Repression occurs by sterically hindering the assembly of the transcription initiation complex.</text>
</comment>
<organism evidence="16">
    <name type="scientific">Rodent papillomavirus</name>
    <dbReference type="NCBI Taxonomy" id="2050020"/>
    <lineage>
        <taxon>Viruses</taxon>
        <taxon>Monodnaviria</taxon>
        <taxon>Shotokuvirae</taxon>
        <taxon>Cossaviricota</taxon>
        <taxon>Papovaviricetes</taxon>
        <taxon>Zurhausenvirales</taxon>
        <taxon>Papillomaviridae</taxon>
    </lineage>
</organism>
<comment type="PTM">
    <text evidence="12">Phosphorylated.</text>
</comment>
<comment type="caution">
    <text evidence="12">Lacks conserved residue(s) required for the propagation of feature annotation.</text>
</comment>
<evidence type="ECO:0000256" key="11">
    <source>
        <dbReference type="ARBA" id="ARBA00023163"/>
    </source>
</evidence>
<accession>A0A2H4MZD5</accession>
<sequence length="387" mass="43810">MTMNSLEARFDAVQDQILSLYEKGSTDLADQILYWSLVRKEGALEVVARRQGLNRLGLHTVPSQVGAEHKAKSAILMHLQLTSLKNSKYGGEPWTMPETSIEMYERTEPSGTFKKHGHEAEVLYDCNEENAVSYMVWGAIYKQEEDGVWQKYSSDVDYYGVYYTDRHGNRVYYEDFDKDSDRFGRLKQWTVNFKTSTFTSCPDSSTKETCTSTPTHSKRRRDCDTTDTGPTKKALRRTPSPTTPIKVGIGRRQRQGEPRSGRGTHTEHTEQVGDSPEEVGRGLQGPPRHCGGRLQNLHADARDPPIILVKGPPNSLKCWRNRVRRRFPRPFSQISTVFTWVDERDSVGATSAQLLVAFTDDHQRTVFLETVTVPKGALVYKGSLDGL</sequence>